<dbReference type="CDD" id="cd02440">
    <property type="entry name" value="AdoMet_MTases"/>
    <property type="match status" value="1"/>
</dbReference>
<organism evidence="2 3">
    <name type="scientific">Actinomycetospora chlora</name>
    <dbReference type="NCBI Taxonomy" id="663608"/>
    <lineage>
        <taxon>Bacteria</taxon>
        <taxon>Bacillati</taxon>
        <taxon>Actinomycetota</taxon>
        <taxon>Actinomycetes</taxon>
        <taxon>Pseudonocardiales</taxon>
        <taxon>Pseudonocardiaceae</taxon>
        <taxon>Actinomycetospora</taxon>
    </lineage>
</organism>
<dbReference type="EMBL" id="BAABHO010000004">
    <property type="protein sequence ID" value="GAA4776598.1"/>
    <property type="molecule type" value="Genomic_DNA"/>
</dbReference>
<evidence type="ECO:0000259" key="1">
    <source>
        <dbReference type="Pfam" id="PF08241"/>
    </source>
</evidence>
<keyword evidence="3" id="KW-1185">Reference proteome</keyword>
<dbReference type="Proteomes" id="UP001500928">
    <property type="component" value="Unassembled WGS sequence"/>
</dbReference>
<sequence length="253" mass="26353">MTAADRLAPLLTVPVPASIGPYLDLVEGRPGSRGRIQDLWESGGGAGAYDLLLAAADRLHTRIPAFAYGAVMRDFYDVARRLDLVGGETVLDLACGPGTLTRRLADGAGPDGLVVGADLSPAMLTRAARSVPAENTVLVRADAMDLPLRDASLDAVCCSLCLQLVPDLDTALAQIARVLLPGGRLAAAVPAHGRGPFRLGTELVARGGQARLFGRGELADALVRHGFVRVVTRWDTVMQIVDAVAPGAAPPRG</sequence>
<dbReference type="Gene3D" id="3.40.50.150">
    <property type="entry name" value="Vaccinia Virus protein VP39"/>
    <property type="match status" value="1"/>
</dbReference>
<gene>
    <name evidence="2" type="ORF">GCM10023200_06600</name>
</gene>
<evidence type="ECO:0000313" key="3">
    <source>
        <dbReference type="Proteomes" id="UP001500928"/>
    </source>
</evidence>
<protein>
    <recommendedName>
        <fullName evidence="1">Methyltransferase type 11 domain-containing protein</fullName>
    </recommendedName>
</protein>
<dbReference type="InterPro" id="IPR029063">
    <property type="entry name" value="SAM-dependent_MTases_sf"/>
</dbReference>
<dbReference type="PANTHER" id="PTHR43591">
    <property type="entry name" value="METHYLTRANSFERASE"/>
    <property type="match status" value="1"/>
</dbReference>
<accession>A0ABP9AC63</accession>
<evidence type="ECO:0000313" key="2">
    <source>
        <dbReference type="EMBL" id="GAA4776598.1"/>
    </source>
</evidence>
<dbReference type="InterPro" id="IPR013216">
    <property type="entry name" value="Methyltransf_11"/>
</dbReference>
<comment type="caution">
    <text evidence="2">The sequence shown here is derived from an EMBL/GenBank/DDBJ whole genome shotgun (WGS) entry which is preliminary data.</text>
</comment>
<dbReference type="RefSeq" id="WP_345410979.1">
    <property type="nucleotide sequence ID" value="NZ_BAABHO010000004.1"/>
</dbReference>
<feature type="domain" description="Methyltransferase type 11" evidence="1">
    <location>
        <begin position="91"/>
        <end position="186"/>
    </location>
</feature>
<dbReference type="PANTHER" id="PTHR43591:SF24">
    <property type="entry name" value="2-METHOXY-6-POLYPRENYL-1,4-BENZOQUINOL METHYLASE, MITOCHONDRIAL"/>
    <property type="match status" value="1"/>
</dbReference>
<proteinExistence type="predicted"/>
<dbReference type="SUPFAM" id="SSF53335">
    <property type="entry name" value="S-adenosyl-L-methionine-dependent methyltransferases"/>
    <property type="match status" value="1"/>
</dbReference>
<dbReference type="Pfam" id="PF08241">
    <property type="entry name" value="Methyltransf_11"/>
    <property type="match status" value="1"/>
</dbReference>
<name>A0ABP9AC63_9PSEU</name>
<reference evidence="3" key="1">
    <citation type="journal article" date="2019" name="Int. J. Syst. Evol. Microbiol.">
        <title>The Global Catalogue of Microorganisms (GCM) 10K type strain sequencing project: providing services to taxonomists for standard genome sequencing and annotation.</title>
        <authorList>
            <consortium name="The Broad Institute Genomics Platform"/>
            <consortium name="The Broad Institute Genome Sequencing Center for Infectious Disease"/>
            <person name="Wu L."/>
            <person name="Ma J."/>
        </authorList>
    </citation>
    <scope>NUCLEOTIDE SEQUENCE [LARGE SCALE GENOMIC DNA]</scope>
    <source>
        <strain evidence="3">JCM 17979</strain>
    </source>
</reference>